<comment type="subcellular location">
    <subcellularLocation>
        <location evidence="1">Membrane</location>
        <topology evidence="1">Multi-pass membrane protein</topology>
    </subcellularLocation>
</comment>
<evidence type="ECO:0000256" key="5">
    <source>
        <dbReference type="SAM" id="Phobius"/>
    </source>
</evidence>
<feature type="transmembrane region" description="Helical" evidence="5">
    <location>
        <begin position="112"/>
        <end position="133"/>
    </location>
</feature>
<feature type="transmembrane region" description="Helical" evidence="5">
    <location>
        <begin position="256"/>
        <end position="276"/>
    </location>
</feature>
<evidence type="ECO:0000256" key="3">
    <source>
        <dbReference type="ARBA" id="ARBA00022989"/>
    </source>
</evidence>
<accession>A0A1F4PNH7</accession>
<dbReference type="AlphaFoldDB" id="A0A1F4PNH7"/>
<feature type="transmembrane region" description="Helical" evidence="5">
    <location>
        <begin position="323"/>
        <end position="347"/>
    </location>
</feature>
<dbReference type="Pfam" id="PF01943">
    <property type="entry name" value="Polysacc_synt"/>
    <property type="match status" value="1"/>
</dbReference>
<evidence type="ECO:0000313" key="7">
    <source>
        <dbReference type="Proteomes" id="UP000179010"/>
    </source>
</evidence>
<feature type="transmembrane region" description="Helical" evidence="5">
    <location>
        <begin position="359"/>
        <end position="377"/>
    </location>
</feature>
<feature type="transmembrane region" description="Helical" evidence="5">
    <location>
        <begin position="383"/>
        <end position="404"/>
    </location>
</feature>
<keyword evidence="3 5" id="KW-1133">Transmembrane helix</keyword>
<name>A0A1F4PNH7_UNCK3</name>
<feature type="transmembrane region" description="Helical" evidence="5">
    <location>
        <begin position="416"/>
        <end position="434"/>
    </location>
</feature>
<organism evidence="6 7">
    <name type="scientific">candidate division Kazan bacterium RIFCSPLOWO2_01_FULL_48_13</name>
    <dbReference type="NCBI Taxonomy" id="1798539"/>
    <lineage>
        <taxon>Bacteria</taxon>
        <taxon>Bacteria division Kazan-3B-28</taxon>
    </lineage>
</organism>
<feature type="transmembrane region" description="Helical" evidence="5">
    <location>
        <begin position="210"/>
        <end position="230"/>
    </location>
</feature>
<feature type="transmembrane region" description="Helical" evidence="5">
    <location>
        <begin position="440"/>
        <end position="460"/>
    </location>
</feature>
<dbReference type="PANTHER" id="PTHR43424">
    <property type="entry name" value="LOCUS PUTATIVE PROTEIN 1-RELATED"/>
    <property type="match status" value="1"/>
</dbReference>
<evidence type="ECO:0000256" key="4">
    <source>
        <dbReference type="ARBA" id="ARBA00023136"/>
    </source>
</evidence>
<feature type="transmembrane region" description="Helical" evidence="5">
    <location>
        <begin position="297"/>
        <end position="317"/>
    </location>
</feature>
<gene>
    <name evidence="6" type="ORF">A2994_03460</name>
</gene>
<keyword evidence="4 5" id="KW-0472">Membrane</keyword>
<protein>
    <submittedName>
        <fullName evidence="6">Uncharacterized protein</fullName>
    </submittedName>
</protein>
<keyword evidence="2 5" id="KW-0812">Transmembrane</keyword>
<dbReference type="CDD" id="cd13128">
    <property type="entry name" value="MATE_Wzx_like"/>
    <property type="match status" value="1"/>
</dbReference>
<feature type="transmembrane region" description="Helical" evidence="5">
    <location>
        <begin position="85"/>
        <end position="106"/>
    </location>
</feature>
<feature type="transmembrane region" description="Helical" evidence="5">
    <location>
        <begin position="44"/>
        <end position="64"/>
    </location>
</feature>
<dbReference type="GO" id="GO:0016020">
    <property type="term" value="C:membrane"/>
    <property type="evidence" value="ECO:0007669"/>
    <property type="project" value="UniProtKB-SubCell"/>
</dbReference>
<dbReference type="InterPro" id="IPR052556">
    <property type="entry name" value="PolySynth_Transporter"/>
</dbReference>
<dbReference type="EMBL" id="METE01000009">
    <property type="protein sequence ID" value="OGB85185.1"/>
    <property type="molecule type" value="Genomic_DNA"/>
</dbReference>
<reference evidence="6 7" key="1">
    <citation type="journal article" date="2016" name="Nat. Commun.">
        <title>Thousands of microbial genomes shed light on interconnected biogeochemical processes in an aquifer system.</title>
        <authorList>
            <person name="Anantharaman K."/>
            <person name="Brown C.T."/>
            <person name="Hug L.A."/>
            <person name="Sharon I."/>
            <person name="Castelle C.J."/>
            <person name="Probst A.J."/>
            <person name="Thomas B.C."/>
            <person name="Singh A."/>
            <person name="Wilkins M.J."/>
            <person name="Karaoz U."/>
            <person name="Brodie E.L."/>
            <person name="Williams K.H."/>
            <person name="Hubbard S.S."/>
            <person name="Banfield J.F."/>
        </authorList>
    </citation>
    <scope>NUCLEOTIDE SEQUENCE [LARGE SCALE GENOMIC DNA]</scope>
</reference>
<proteinExistence type="predicted"/>
<evidence type="ECO:0000256" key="2">
    <source>
        <dbReference type="ARBA" id="ARBA00022692"/>
    </source>
</evidence>
<feature type="transmembrane region" description="Helical" evidence="5">
    <location>
        <begin position="145"/>
        <end position="164"/>
    </location>
</feature>
<feature type="transmembrane region" description="Helical" evidence="5">
    <location>
        <begin position="170"/>
        <end position="198"/>
    </location>
</feature>
<dbReference type="Proteomes" id="UP000179010">
    <property type="component" value="Unassembled WGS sequence"/>
</dbReference>
<dbReference type="InterPro" id="IPR002797">
    <property type="entry name" value="Polysacc_synth"/>
</dbReference>
<comment type="caution">
    <text evidence="6">The sequence shown here is derived from an EMBL/GenBank/DDBJ whole genome shotgun (WGS) entry which is preliminary data.</text>
</comment>
<sequence length="475" mass="51764">MSLSRRIAGNTIIQIFSKAVTAATSALVLAYLARYLGVSGYGDYTTVFAYLGIFGVLVDLGIFVTTVREIAKHPEQERSILGNALGLRFVVGLVVFAAAAAIAWLIPYHPIVRMGILVGAISQLFLVVNQAPVSLFQARLIMHRAAIADIVGRLVLLALVWWFIRAQLGFIPMIWAVAASTVVTFIASMALALSVAPIWPKFNWQIWCRILKLALPMGLVMILSTVYFRIDTVLLSVMKGSFDVGVYGAPYKILEVLLAIPTIFMSSVLPVMTMALDERNKDHALGIFRRSFDFMSLVSLPLVAGTMLLATPIMVLIAGPEFAISGVVLSIIVLKLVGSALNSVMVYTIIAAAEQRRLLLPYAIAVVFNLVANLLFIPHYSYLAAAIITVLTEVWVLIAAGYLVGRQLQLTPTFGVLLKCLAGSLLMGGAVWYLSDLNLWLRIGAGAAVYAVAILVMRAVRLQDIYELIPKPRRL</sequence>
<evidence type="ECO:0000313" key="6">
    <source>
        <dbReference type="EMBL" id="OGB85185.1"/>
    </source>
</evidence>
<dbReference type="STRING" id="1798539.A2994_03460"/>
<evidence type="ECO:0000256" key="1">
    <source>
        <dbReference type="ARBA" id="ARBA00004141"/>
    </source>
</evidence>
<feature type="transmembrane region" description="Helical" evidence="5">
    <location>
        <begin position="12"/>
        <end position="32"/>
    </location>
</feature>
<dbReference type="PANTHER" id="PTHR43424:SF1">
    <property type="entry name" value="LOCUS PUTATIVE PROTEIN 1-RELATED"/>
    <property type="match status" value="1"/>
</dbReference>